<evidence type="ECO:0000313" key="2">
    <source>
        <dbReference type="Proteomes" id="UP001596105"/>
    </source>
</evidence>
<sequence>MGLNAYLEEIVSTAHYPVTFAADEPRSLCRWLVRAARKPASAAGGTEPWLETDGRTLLMFETAVMPAEEQELGWRYCRSDIAESFYEPVKPGGMFAPERDKLIYSVCGVYAVRETEAVLDVIAYFPAPLRVWLNGVPLVAGTDSFVVKDTFVRIRFREGLNILLVEMQSMPAIPLSAQEFLIKLQPLDRLLDAAGNRSPEYEYFDLELLEDLRASLSLYPEKADVLPGDELRVVVLPQYVRRGGDQPVEIRLEDAEAEDGAPPLAVIRSATSSVAALSVPAGLPPGVLRLRAEGLRDGAAAKPVYLFCGSFAEERKAMLKQAETRADIGRDVVVSAREMTSLGEAFAALNQYVQPSVRNTVLKLTAKLRRALAEAEKGGERAHARSFADIYDDEYIVYRPKPTNDGYLSYGVLLPERYDPLRRYPLVFYFHDSIARSFPTDLPWVRRYRTDEAIIVQLTGIARLNYVNDIQVSRLIGEIANELNADPDRIYGIGFCTGAPKTYRMAMLAPDRFAAIAAIAGDARLRVNGPEYEWLDNLHNTEVYGLCLYESWFFNAARNLNFLRRMNRKRIALYGGFMHNEFNSWHNSRTLLHRLIGTVRERFPKEVRLQSVEPGFVKNAWVRIGRIARLGEPARVYVSIAAGRSLEAACDNVDRFELLLARKEMGLDAEVVLSVNGFSHRISPAAYSRVAVELSGGVPAASMETLTPDEFEAAYSASGIEESQMGIRKVYLAPCTVVKPADGGPFAAKLAYLLQNPMKDRYIPYRYESCREETFEPETAEVSRIWVIDARRQSGKQRKLLYGLGLSANASGIAWRGKKYEGDAFAAVLGTDPWRPDRLALALVYNSEACEGEMLRLLNAFETDPLFAHDAIFYCTGGGYDTIRGGEHGAISLGGRMS</sequence>
<organism evidence="1 2">
    <name type="scientific">Cohnella suwonensis</name>
    <dbReference type="NCBI Taxonomy" id="696072"/>
    <lineage>
        <taxon>Bacteria</taxon>
        <taxon>Bacillati</taxon>
        <taxon>Bacillota</taxon>
        <taxon>Bacilli</taxon>
        <taxon>Bacillales</taxon>
        <taxon>Paenibacillaceae</taxon>
        <taxon>Cohnella</taxon>
    </lineage>
</organism>
<comment type="caution">
    <text evidence="1">The sequence shown here is derived from an EMBL/GenBank/DDBJ whole genome shotgun (WGS) entry which is preliminary data.</text>
</comment>
<dbReference type="EMBL" id="JBHSMH010000007">
    <property type="protein sequence ID" value="MFC5468070.1"/>
    <property type="molecule type" value="Genomic_DNA"/>
</dbReference>
<evidence type="ECO:0000313" key="1">
    <source>
        <dbReference type="EMBL" id="MFC5468070.1"/>
    </source>
</evidence>
<dbReference type="Gene3D" id="3.40.50.1820">
    <property type="entry name" value="alpha/beta hydrolase"/>
    <property type="match status" value="1"/>
</dbReference>
<reference evidence="2" key="1">
    <citation type="journal article" date="2019" name="Int. J. Syst. Evol. Microbiol.">
        <title>The Global Catalogue of Microorganisms (GCM) 10K type strain sequencing project: providing services to taxonomists for standard genome sequencing and annotation.</title>
        <authorList>
            <consortium name="The Broad Institute Genomics Platform"/>
            <consortium name="The Broad Institute Genome Sequencing Center for Infectious Disease"/>
            <person name="Wu L."/>
            <person name="Ma J."/>
        </authorList>
    </citation>
    <scope>NUCLEOTIDE SEQUENCE [LARGE SCALE GENOMIC DNA]</scope>
    <source>
        <strain evidence="2">CCUG 57113</strain>
    </source>
</reference>
<protein>
    <submittedName>
        <fullName evidence="1">Uncharacterized protein</fullName>
    </submittedName>
</protein>
<proteinExistence type="predicted"/>
<gene>
    <name evidence="1" type="ORF">ACFPPD_05010</name>
</gene>
<dbReference type="Proteomes" id="UP001596105">
    <property type="component" value="Unassembled WGS sequence"/>
</dbReference>
<dbReference type="InterPro" id="IPR029058">
    <property type="entry name" value="AB_hydrolase_fold"/>
</dbReference>
<dbReference type="SUPFAM" id="SSF53474">
    <property type="entry name" value="alpha/beta-Hydrolases"/>
    <property type="match status" value="1"/>
</dbReference>
<name>A0ABW0LS25_9BACL</name>
<keyword evidence="2" id="KW-1185">Reference proteome</keyword>
<dbReference type="RefSeq" id="WP_209746400.1">
    <property type="nucleotide sequence ID" value="NZ_JBHSMH010000007.1"/>
</dbReference>
<accession>A0ABW0LS25</accession>